<dbReference type="InterPro" id="IPR011051">
    <property type="entry name" value="RmlC_Cupin_sf"/>
</dbReference>
<dbReference type="InterPro" id="IPR013096">
    <property type="entry name" value="Cupin_2"/>
</dbReference>
<dbReference type="PANTHER" id="PTHR43698">
    <property type="entry name" value="RIBD C-TERMINAL DOMAIN CONTAINING PROTEIN"/>
    <property type="match status" value="1"/>
</dbReference>
<dbReference type="InterPro" id="IPR014710">
    <property type="entry name" value="RmlC-like_jellyroll"/>
</dbReference>
<comment type="caution">
    <text evidence="2">The sequence shown here is derived from an EMBL/GenBank/DDBJ whole genome shotgun (WGS) entry which is preliminary data.</text>
</comment>
<dbReference type="SUPFAM" id="SSF51182">
    <property type="entry name" value="RmlC-like cupins"/>
    <property type="match status" value="1"/>
</dbReference>
<dbReference type="Proteomes" id="UP000824261">
    <property type="component" value="Unassembled WGS sequence"/>
</dbReference>
<evidence type="ECO:0000259" key="1">
    <source>
        <dbReference type="Pfam" id="PF07883"/>
    </source>
</evidence>
<feature type="domain" description="Cupin type-2" evidence="1">
    <location>
        <begin position="50"/>
        <end position="111"/>
    </location>
</feature>
<dbReference type="PANTHER" id="PTHR43698:SF1">
    <property type="entry name" value="BLL4564 PROTEIN"/>
    <property type="match status" value="1"/>
</dbReference>
<accession>A0A9D1D2H6</accession>
<dbReference type="CDD" id="cd02233">
    <property type="entry name" value="cupin_HNL-like"/>
    <property type="match status" value="1"/>
</dbReference>
<reference evidence="2" key="2">
    <citation type="journal article" date="2021" name="PeerJ">
        <title>Extensive microbial diversity within the chicken gut microbiome revealed by metagenomics and culture.</title>
        <authorList>
            <person name="Gilroy R."/>
            <person name="Ravi A."/>
            <person name="Getino M."/>
            <person name="Pursley I."/>
            <person name="Horton D.L."/>
            <person name="Alikhan N.F."/>
            <person name="Baker D."/>
            <person name="Gharbi K."/>
            <person name="Hall N."/>
            <person name="Watson M."/>
            <person name="Adriaenssens E.M."/>
            <person name="Foster-Nyarko E."/>
            <person name="Jarju S."/>
            <person name="Secka A."/>
            <person name="Antonio M."/>
            <person name="Oren A."/>
            <person name="Chaudhuri R.R."/>
            <person name="La Ragione R."/>
            <person name="Hildebrand F."/>
            <person name="Pallen M.J."/>
        </authorList>
    </citation>
    <scope>NUCLEOTIDE SEQUENCE</scope>
    <source>
        <strain evidence="2">ChiGjej1B1-2707</strain>
    </source>
</reference>
<evidence type="ECO:0000313" key="2">
    <source>
        <dbReference type="EMBL" id="HIR01114.1"/>
    </source>
</evidence>
<dbReference type="Gene3D" id="2.60.120.10">
    <property type="entry name" value="Jelly Rolls"/>
    <property type="match status" value="1"/>
</dbReference>
<protein>
    <submittedName>
        <fullName evidence="2">Cupin domain-containing protein</fullName>
    </submittedName>
</protein>
<dbReference type="AlphaFoldDB" id="A0A9D1D2H6"/>
<dbReference type="Pfam" id="PF07883">
    <property type="entry name" value="Cupin_2"/>
    <property type="match status" value="1"/>
</dbReference>
<organism evidence="2 3">
    <name type="scientific">Candidatus Aveggerthella stercoripullorum</name>
    <dbReference type="NCBI Taxonomy" id="2840688"/>
    <lineage>
        <taxon>Bacteria</taxon>
        <taxon>Bacillati</taxon>
        <taxon>Actinomycetota</taxon>
        <taxon>Coriobacteriia</taxon>
        <taxon>Eggerthellales</taxon>
        <taxon>Eggerthellaceae</taxon>
        <taxon>Eggerthellaceae incertae sedis</taxon>
        <taxon>Candidatus Aveggerthella</taxon>
    </lineage>
</organism>
<sequence length="142" mass="15579">MDDQKLAEAKASLGAGMAFPIGEPNPFGQYFVGQSYLAQLTIERVGVNNVTFEPGCRNNWHVHHGAGQILITVGGRGWYQEWGKPAVELKPGVVVNIPPEVKHWHGAAKDSWMAHIAFSEPVEGASNEWLEPVDDEEYAAVE</sequence>
<dbReference type="EMBL" id="DVGB01000030">
    <property type="protein sequence ID" value="HIR01114.1"/>
    <property type="molecule type" value="Genomic_DNA"/>
</dbReference>
<gene>
    <name evidence="2" type="ORF">IAA69_02450</name>
</gene>
<evidence type="ECO:0000313" key="3">
    <source>
        <dbReference type="Proteomes" id="UP000824261"/>
    </source>
</evidence>
<proteinExistence type="predicted"/>
<dbReference type="InterPro" id="IPR047263">
    <property type="entry name" value="HNL-like_cupin"/>
</dbReference>
<reference evidence="2" key="1">
    <citation type="submission" date="2020-10" db="EMBL/GenBank/DDBJ databases">
        <authorList>
            <person name="Gilroy R."/>
        </authorList>
    </citation>
    <scope>NUCLEOTIDE SEQUENCE</scope>
    <source>
        <strain evidence="2">ChiGjej1B1-2707</strain>
    </source>
</reference>
<name>A0A9D1D2H6_9ACTN</name>